<evidence type="ECO:0000256" key="3">
    <source>
        <dbReference type="SAM" id="Phobius"/>
    </source>
</evidence>
<feature type="domain" description="PA" evidence="4">
    <location>
        <begin position="101"/>
        <end position="187"/>
    </location>
</feature>
<dbReference type="Proteomes" id="UP000677054">
    <property type="component" value="Unassembled WGS sequence"/>
</dbReference>
<keyword evidence="6" id="KW-1185">Reference proteome</keyword>
<evidence type="ECO:0000256" key="1">
    <source>
        <dbReference type="ARBA" id="ARBA00022729"/>
    </source>
</evidence>
<protein>
    <recommendedName>
        <fullName evidence="4">PA domain-containing protein</fullName>
    </recommendedName>
</protein>
<dbReference type="InterPro" id="IPR003137">
    <property type="entry name" value="PA_domain"/>
</dbReference>
<name>A0A7R9AE65_9CRUS</name>
<evidence type="ECO:0000313" key="6">
    <source>
        <dbReference type="Proteomes" id="UP000677054"/>
    </source>
</evidence>
<dbReference type="EMBL" id="LR903907">
    <property type="protein sequence ID" value="CAD7252400.1"/>
    <property type="molecule type" value="Genomic_DNA"/>
</dbReference>
<feature type="transmembrane region" description="Helical" evidence="3">
    <location>
        <begin position="21"/>
        <end position="44"/>
    </location>
</feature>
<keyword evidence="1" id="KW-0732">Signal</keyword>
<sequence>MKKHSVDWKHSVMNICGIQTSVGFLPALPLLGLGLLTSSLYLAAALEPQLDMFEGVRQVDWIDGDHFFEVTNPPYLAYTYKMRMAKDFGGQFNCSLKDVLLVPANPFNGCGYPRNDDLLKGNVALVERGDCSFLSKVLQMQRAGAIAALVTDEDEYEDYLMIHMIEDGTERNPFIPAAFIVGKNGHMIYRSLQQMGLKFAVINIPVNVTNTPIHKLKLPPWVIWR</sequence>
<proteinExistence type="predicted"/>
<evidence type="ECO:0000259" key="4">
    <source>
        <dbReference type="Pfam" id="PF02225"/>
    </source>
</evidence>
<keyword evidence="3" id="KW-1133">Transmembrane helix</keyword>
<reference evidence="5" key="1">
    <citation type="submission" date="2020-11" db="EMBL/GenBank/DDBJ databases">
        <authorList>
            <person name="Tran Van P."/>
        </authorList>
    </citation>
    <scope>NUCLEOTIDE SEQUENCE</scope>
</reference>
<gene>
    <name evidence="5" type="ORF">DSTB1V02_LOCUS12158</name>
</gene>
<dbReference type="OrthoDB" id="206201at2759"/>
<evidence type="ECO:0000256" key="2">
    <source>
        <dbReference type="ARBA" id="ARBA00023180"/>
    </source>
</evidence>
<dbReference type="EMBL" id="CAJPEV010004390">
    <property type="protein sequence ID" value="CAG0901710.1"/>
    <property type="molecule type" value="Genomic_DNA"/>
</dbReference>
<dbReference type="AlphaFoldDB" id="A0A7R9AE65"/>
<keyword evidence="2" id="KW-0325">Glycoprotein</keyword>
<accession>A0A7R9AE65</accession>
<keyword evidence="3" id="KW-0812">Transmembrane</keyword>
<dbReference type="PANTHER" id="PTHR22702">
    <property type="entry name" value="PROTEASE-ASSOCIATED DOMAIN-CONTAINING PROTEIN"/>
    <property type="match status" value="1"/>
</dbReference>
<keyword evidence="3" id="KW-0472">Membrane</keyword>
<dbReference type="Pfam" id="PF02225">
    <property type="entry name" value="PA"/>
    <property type="match status" value="1"/>
</dbReference>
<organism evidence="5">
    <name type="scientific">Darwinula stevensoni</name>
    <dbReference type="NCBI Taxonomy" id="69355"/>
    <lineage>
        <taxon>Eukaryota</taxon>
        <taxon>Metazoa</taxon>
        <taxon>Ecdysozoa</taxon>
        <taxon>Arthropoda</taxon>
        <taxon>Crustacea</taxon>
        <taxon>Oligostraca</taxon>
        <taxon>Ostracoda</taxon>
        <taxon>Podocopa</taxon>
        <taxon>Podocopida</taxon>
        <taxon>Darwinulocopina</taxon>
        <taxon>Darwinuloidea</taxon>
        <taxon>Darwinulidae</taxon>
        <taxon>Darwinula</taxon>
    </lineage>
</organism>
<dbReference type="Gene3D" id="3.50.30.30">
    <property type="match status" value="1"/>
</dbReference>
<evidence type="ECO:0000313" key="5">
    <source>
        <dbReference type="EMBL" id="CAD7252400.1"/>
    </source>
</evidence>
<dbReference type="InterPro" id="IPR046450">
    <property type="entry name" value="PA_dom_sf"/>
</dbReference>
<dbReference type="PANTHER" id="PTHR22702:SF1">
    <property type="entry name" value="PROTEASE-ASSOCIATED DOMAIN-CONTAINING PROTEIN 1"/>
    <property type="match status" value="1"/>
</dbReference>
<dbReference type="SUPFAM" id="SSF52025">
    <property type="entry name" value="PA domain"/>
    <property type="match status" value="1"/>
</dbReference>